<evidence type="ECO:0000256" key="10">
    <source>
        <dbReference type="ARBA" id="ARBA00022777"/>
    </source>
</evidence>
<name>A0ABV2H1E2_9HYPH</name>
<dbReference type="InterPro" id="IPR032807">
    <property type="entry name" value="GNVR"/>
</dbReference>
<feature type="domain" description="AAA" evidence="18">
    <location>
        <begin position="571"/>
        <end position="713"/>
    </location>
</feature>
<evidence type="ECO:0000259" key="18">
    <source>
        <dbReference type="Pfam" id="PF13614"/>
    </source>
</evidence>
<organism evidence="20 21">
    <name type="scientific">Pseudorhizobium tarimense</name>
    <dbReference type="NCBI Taxonomy" id="1079109"/>
    <lineage>
        <taxon>Bacteria</taxon>
        <taxon>Pseudomonadati</taxon>
        <taxon>Pseudomonadota</taxon>
        <taxon>Alphaproteobacteria</taxon>
        <taxon>Hyphomicrobiales</taxon>
        <taxon>Rhizobiaceae</taxon>
        <taxon>Rhizobium/Agrobacterium group</taxon>
        <taxon>Pseudorhizobium</taxon>
    </lineage>
</organism>
<protein>
    <recommendedName>
        <fullName evidence="4">non-specific protein-tyrosine kinase</fullName>
        <ecNumber evidence="4">2.7.10.2</ecNumber>
    </recommendedName>
</protein>
<keyword evidence="21" id="KW-1185">Reference proteome</keyword>
<keyword evidence="8 16" id="KW-0812">Transmembrane</keyword>
<dbReference type="Proteomes" id="UP001549031">
    <property type="component" value="Unassembled WGS sequence"/>
</dbReference>
<dbReference type="Pfam" id="PF02706">
    <property type="entry name" value="Wzz"/>
    <property type="match status" value="1"/>
</dbReference>
<accession>A0ABV2H1E2</accession>
<dbReference type="EMBL" id="JBEPLJ010000001">
    <property type="protein sequence ID" value="MET3584137.1"/>
    <property type="molecule type" value="Genomic_DNA"/>
</dbReference>
<evidence type="ECO:0000256" key="8">
    <source>
        <dbReference type="ARBA" id="ARBA00022692"/>
    </source>
</evidence>
<keyword evidence="6" id="KW-0997">Cell inner membrane</keyword>
<gene>
    <name evidence="20" type="ORF">ABID21_000229</name>
</gene>
<dbReference type="InterPro" id="IPR005700">
    <property type="entry name" value="EPS_ExoP-like"/>
</dbReference>
<evidence type="ECO:0000256" key="4">
    <source>
        <dbReference type="ARBA" id="ARBA00011903"/>
    </source>
</evidence>
<keyword evidence="10" id="KW-0418">Kinase</keyword>
<dbReference type="InterPro" id="IPR050445">
    <property type="entry name" value="Bact_polysacc_biosynth/exp"/>
</dbReference>
<evidence type="ECO:0000256" key="5">
    <source>
        <dbReference type="ARBA" id="ARBA00022475"/>
    </source>
</evidence>
<comment type="caution">
    <text evidence="20">The sequence shown here is derived from an EMBL/GenBank/DDBJ whole genome shotgun (WGS) entry which is preliminary data.</text>
</comment>
<evidence type="ECO:0000256" key="7">
    <source>
        <dbReference type="ARBA" id="ARBA00022679"/>
    </source>
</evidence>
<comment type="subcellular location">
    <subcellularLocation>
        <location evidence="1">Cell inner membrane</location>
        <topology evidence="1">Multi-pass membrane protein</topology>
    </subcellularLocation>
</comment>
<keyword evidence="11" id="KW-0067">ATP-binding</keyword>
<evidence type="ECO:0000256" key="9">
    <source>
        <dbReference type="ARBA" id="ARBA00022741"/>
    </source>
</evidence>
<dbReference type="Gene3D" id="3.40.50.300">
    <property type="entry name" value="P-loop containing nucleotide triphosphate hydrolases"/>
    <property type="match status" value="1"/>
</dbReference>
<dbReference type="PANTHER" id="PTHR32309:SF13">
    <property type="entry name" value="FERRIC ENTEROBACTIN TRANSPORT PROTEIN FEPE"/>
    <property type="match status" value="1"/>
</dbReference>
<keyword evidence="9" id="KW-0547">Nucleotide-binding</keyword>
<evidence type="ECO:0000313" key="21">
    <source>
        <dbReference type="Proteomes" id="UP001549031"/>
    </source>
</evidence>
<evidence type="ECO:0000259" key="19">
    <source>
        <dbReference type="Pfam" id="PF13807"/>
    </source>
</evidence>
<evidence type="ECO:0000313" key="20">
    <source>
        <dbReference type="EMBL" id="MET3584137.1"/>
    </source>
</evidence>
<dbReference type="NCBIfam" id="TIGR01007">
    <property type="entry name" value="eps_fam"/>
    <property type="match status" value="1"/>
</dbReference>
<keyword evidence="5" id="KW-1003">Cell membrane</keyword>
<feature type="domain" description="Polysaccharide chain length determinant N-terminal" evidence="17">
    <location>
        <begin position="26"/>
        <end position="115"/>
    </location>
</feature>
<dbReference type="EC" id="2.7.10.2" evidence="4"/>
<dbReference type="SUPFAM" id="SSF52540">
    <property type="entry name" value="P-loop containing nucleoside triphosphate hydrolases"/>
    <property type="match status" value="1"/>
</dbReference>
<dbReference type="NCBIfam" id="TIGR01005">
    <property type="entry name" value="eps_transp_fam"/>
    <property type="match status" value="1"/>
</dbReference>
<dbReference type="InterPro" id="IPR025669">
    <property type="entry name" value="AAA_dom"/>
</dbReference>
<dbReference type="InterPro" id="IPR027417">
    <property type="entry name" value="P-loop_NTPase"/>
</dbReference>
<feature type="domain" description="Tyrosine-protein kinase G-rich" evidence="19">
    <location>
        <begin position="409"/>
        <end position="477"/>
    </location>
</feature>
<comment type="catalytic activity">
    <reaction evidence="15">
        <text>L-tyrosyl-[protein] + ATP = O-phospho-L-tyrosyl-[protein] + ADP + H(+)</text>
        <dbReference type="Rhea" id="RHEA:10596"/>
        <dbReference type="Rhea" id="RHEA-COMP:10136"/>
        <dbReference type="Rhea" id="RHEA-COMP:20101"/>
        <dbReference type="ChEBI" id="CHEBI:15378"/>
        <dbReference type="ChEBI" id="CHEBI:30616"/>
        <dbReference type="ChEBI" id="CHEBI:46858"/>
        <dbReference type="ChEBI" id="CHEBI:61978"/>
        <dbReference type="ChEBI" id="CHEBI:456216"/>
        <dbReference type="EC" id="2.7.10.2"/>
    </reaction>
</comment>
<dbReference type="Pfam" id="PF13807">
    <property type="entry name" value="GNVR"/>
    <property type="match status" value="1"/>
</dbReference>
<feature type="transmembrane region" description="Helical" evidence="16">
    <location>
        <begin position="39"/>
        <end position="59"/>
    </location>
</feature>
<evidence type="ECO:0000256" key="12">
    <source>
        <dbReference type="ARBA" id="ARBA00022989"/>
    </source>
</evidence>
<evidence type="ECO:0000256" key="13">
    <source>
        <dbReference type="ARBA" id="ARBA00023136"/>
    </source>
</evidence>
<dbReference type="InterPro" id="IPR005702">
    <property type="entry name" value="Wzc-like_C"/>
</dbReference>
<keyword evidence="14" id="KW-0829">Tyrosine-protein kinase</keyword>
<comment type="similarity">
    <text evidence="3">Belongs to the etk/wzc family.</text>
</comment>
<sequence>MTDMEQMSFRSRSMFRDNEQDSDSFIDLDKLWTAVMRRLGIIIACVVAAMILASIYLFAAQPTYTAMTQILIDENLSRFAEEQDEVQSAQQIDNRMSSAVEILKSKALALRVVDDAELSDNDLIVDPPRSPLDIVKSTIKNVVFALRPAEPPASEEAMRSGRREKAAAVLQQSLNVNRVGRSSVIALAVVSPDPQLSARIAKTYANAYIEEQLNANFDASEKASVWLQERLNDLNARAQQASLAVEQYKIEHGLVSPRGELLSTQQLADLNSQLIIAQADAATASARYEQYRAIIDQGPEAAVNNAVVSTRETDNSILQDLRKRYLAASERQQAIVQQFGADHQQAVALNAEKEDLAQQIYRELEQLTSSFRNEFEVASSREKSLRQSIEQVSGTNSEANVSMVQLAELEQKAAALKTLYQSYLTRFERASQLQSFPIAKARVISEAGVPTAPSSPKKTMTMVLSIVLGLMVGGGLAGFLEMRERYFRTGEDVQSKLGLRFLGYLPHIMSKKLPLEALAGNEPQQALEGEAIDFRQMMRYAVDAPRSSFAETLRNTRLACDVVLQGKKPRVIGVVSCLPGEGKSTVAANFAGVLAASGVRTLVVDADMRNPGLSKMLSAEPQIGLVEVVLQEAEWAQAVRVDRRSKLAILPIASNARKLAHTSELLSSPGMARFLDSARDTFDVIVIDLAPLVPVIDAKALEPQVDGFIFVTQWGATPVKTVQNVLSAEPQIASKLIGTVLNNTDMSQLHRYAEPGTPEQFRERYISYYEA</sequence>
<keyword evidence="12 16" id="KW-1133">Transmembrane helix</keyword>
<evidence type="ECO:0000256" key="15">
    <source>
        <dbReference type="ARBA" id="ARBA00051245"/>
    </source>
</evidence>
<dbReference type="PANTHER" id="PTHR32309">
    <property type="entry name" value="TYROSINE-PROTEIN KINASE"/>
    <property type="match status" value="1"/>
</dbReference>
<comment type="similarity">
    <text evidence="2">Belongs to the CpsD/CapB family.</text>
</comment>
<keyword evidence="7" id="KW-0808">Transferase</keyword>
<evidence type="ECO:0000256" key="16">
    <source>
        <dbReference type="SAM" id="Phobius"/>
    </source>
</evidence>
<dbReference type="InterPro" id="IPR003856">
    <property type="entry name" value="LPS_length_determ_N"/>
</dbReference>
<evidence type="ECO:0000259" key="17">
    <source>
        <dbReference type="Pfam" id="PF02706"/>
    </source>
</evidence>
<evidence type="ECO:0000256" key="14">
    <source>
        <dbReference type="ARBA" id="ARBA00023137"/>
    </source>
</evidence>
<evidence type="ECO:0000256" key="2">
    <source>
        <dbReference type="ARBA" id="ARBA00007316"/>
    </source>
</evidence>
<proteinExistence type="inferred from homology"/>
<evidence type="ECO:0000256" key="3">
    <source>
        <dbReference type="ARBA" id="ARBA00008883"/>
    </source>
</evidence>
<evidence type="ECO:0000256" key="11">
    <source>
        <dbReference type="ARBA" id="ARBA00022840"/>
    </source>
</evidence>
<dbReference type="CDD" id="cd05387">
    <property type="entry name" value="BY-kinase"/>
    <property type="match status" value="1"/>
</dbReference>
<keyword evidence="13 16" id="KW-0472">Membrane</keyword>
<reference evidence="20 21" key="1">
    <citation type="submission" date="2024-06" db="EMBL/GenBank/DDBJ databases">
        <title>Genomic Encyclopedia of Type Strains, Phase IV (KMG-IV): sequencing the most valuable type-strain genomes for metagenomic binning, comparative biology and taxonomic classification.</title>
        <authorList>
            <person name="Goeker M."/>
        </authorList>
    </citation>
    <scope>NUCLEOTIDE SEQUENCE [LARGE SCALE GENOMIC DNA]</scope>
    <source>
        <strain evidence="20 21">DSM 105042</strain>
    </source>
</reference>
<evidence type="ECO:0000256" key="6">
    <source>
        <dbReference type="ARBA" id="ARBA00022519"/>
    </source>
</evidence>
<evidence type="ECO:0000256" key="1">
    <source>
        <dbReference type="ARBA" id="ARBA00004429"/>
    </source>
</evidence>
<dbReference type="Pfam" id="PF13614">
    <property type="entry name" value="AAA_31"/>
    <property type="match status" value="1"/>
</dbReference>